<dbReference type="EMBL" id="RXPE01000001">
    <property type="protein sequence ID" value="RTR30810.1"/>
    <property type="molecule type" value="Genomic_DNA"/>
</dbReference>
<name>A0A431W604_9DEIO</name>
<evidence type="ECO:0000313" key="2">
    <source>
        <dbReference type="EMBL" id="RTR30810.1"/>
    </source>
</evidence>
<protein>
    <submittedName>
        <fullName evidence="2">Uncharacterized protein</fullName>
    </submittedName>
</protein>
<dbReference type="RefSeq" id="WP_126350838.1">
    <property type="nucleotide sequence ID" value="NZ_CP086380.1"/>
</dbReference>
<dbReference type="AlphaFoldDB" id="A0A431W604"/>
<accession>A0A431W604</accession>
<comment type="caution">
    <text evidence="2">The sequence shown here is derived from an EMBL/GenBank/DDBJ whole genome shotgun (WGS) entry which is preliminary data.</text>
</comment>
<reference evidence="2 3" key="1">
    <citation type="submission" date="2018-12" db="EMBL/GenBank/DDBJ databases">
        <title>Deinococcus radiophilus ATCC 27603 genome sequencing and assembly.</title>
        <authorList>
            <person name="Maclea K.S."/>
            <person name="Maynard C.R."/>
        </authorList>
    </citation>
    <scope>NUCLEOTIDE SEQUENCE [LARGE SCALE GENOMIC DNA]</scope>
    <source>
        <strain evidence="2 3">ATCC 27603</strain>
    </source>
</reference>
<feature type="compositionally biased region" description="Basic and acidic residues" evidence="1">
    <location>
        <begin position="73"/>
        <end position="87"/>
    </location>
</feature>
<evidence type="ECO:0000256" key="1">
    <source>
        <dbReference type="SAM" id="MobiDB-lite"/>
    </source>
</evidence>
<feature type="compositionally biased region" description="Low complexity" evidence="1">
    <location>
        <begin position="62"/>
        <end position="72"/>
    </location>
</feature>
<sequence length="140" mass="15178">MSNPLPPLLSRLRTALLQEVGAARLGALGLPWLVTLAVMLGGPLVQLGGERGGTAAEQTRLPDAPSPQAQASADRDWPRLTGRERAWQGEQTPQPWPDLPPQRPDWTTPQPKLGWATLHLGRIPAPAAHLYWGKRQLEGG</sequence>
<gene>
    <name evidence="2" type="ORF">EJ104_00730</name>
</gene>
<dbReference type="Proteomes" id="UP000277766">
    <property type="component" value="Unassembled WGS sequence"/>
</dbReference>
<evidence type="ECO:0000313" key="3">
    <source>
        <dbReference type="Proteomes" id="UP000277766"/>
    </source>
</evidence>
<proteinExistence type="predicted"/>
<keyword evidence="3" id="KW-1185">Reference proteome</keyword>
<organism evidence="2 3">
    <name type="scientific">Deinococcus radiophilus</name>
    <dbReference type="NCBI Taxonomy" id="32062"/>
    <lineage>
        <taxon>Bacteria</taxon>
        <taxon>Thermotogati</taxon>
        <taxon>Deinococcota</taxon>
        <taxon>Deinococci</taxon>
        <taxon>Deinococcales</taxon>
        <taxon>Deinococcaceae</taxon>
        <taxon>Deinococcus</taxon>
    </lineage>
</organism>
<feature type="region of interest" description="Disordered" evidence="1">
    <location>
        <begin position="47"/>
        <end position="112"/>
    </location>
</feature>
<feature type="compositionally biased region" description="Pro residues" evidence="1">
    <location>
        <begin position="94"/>
        <end position="103"/>
    </location>
</feature>